<accession>A0A915HV93</accession>
<evidence type="ECO:0000313" key="2">
    <source>
        <dbReference type="WBParaSite" id="nRc.2.0.1.t05332-RA"/>
    </source>
</evidence>
<proteinExistence type="predicted"/>
<dbReference type="WBParaSite" id="nRc.2.0.1.t05332-RA">
    <property type="protein sequence ID" value="nRc.2.0.1.t05332-RA"/>
    <property type="gene ID" value="nRc.2.0.1.g05332"/>
</dbReference>
<dbReference type="Proteomes" id="UP000887565">
    <property type="component" value="Unplaced"/>
</dbReference>
<keyword evidence="1" id="KW-1185">Reference proteome</keyword>
<name>A0A915HV93_ROMCU</name>
<protein>
    <submittedName>
        <fullName evidence="2">Uncharacterized protein</fullName>
    </submittedName>
</protein>
<reference evidence="2" key="1">
    <citation type="submission" date="2022-11" db="UniProtKB">
        <authorList>
            <consortium name="WormBaseParasite"/>
        </authorList>
    </citation>
    <scope>IDENTIFICATION</scope>
</reference>
<evidence type="ECO:0000313" key="1">
    <source>
        <dbReference type="Proteomes" id="UP000887565"/>
    </source>
</evidence>
<organism evidence="1 2">
    <name type="scientific">Romanomermis culicivorax</name>
    <name type="common">Nematode worm</name>
    <dbReference type="NCBI Taxonomy" id="13658"/>
    <lineage>
        <taxon>Eukaryota</taxon>
        <taxon>Metazoa</taxon>
        <taxon>Ecdysozoa</taxon>
        <taxon>Nematoda</taxon>
        <taxon>Enoplea</taxon>
        <taxon>Dorylaimia</taxon>
        <taxon>Mermithida</taxon>
        <taxon>Mermithoidea</taxon>
        <taxon>Mermithidae</taxon>
        <taxon>Romanomermis</taxon>
    </lineage>
</organism>
<dbReference type="AlphaFoldDB" id="A0A915HV93"/>
<sequence length="70" mass="7820">MDSAQVRVFKQADQISFAGFLKSHHGATLETQVSLEILGDFAYQPLKRQLTDQQFGRLLITTDFAQCDGS</sequence>